<dbReference type="GO" id="GO:0030621">
    <property type="term" value="F:U4 snRNA binding"/>
    <property type="evidence" value="ECO:0007669"/>
    <property type="project" value="TreeGrafter"/>
</dbReference>
<dbReference type="InterPro" id="IPR036285">
    <property type="entry name" value="PRP4-like_sf"/>
</dbReference>
<dbReference type="SUPFAM" id="SSF158230">
    <property type="entry name" value="PRP4-like"/>
    <property type="match status" value="1"/>
</dbReference>
<dbReference type="GO" id="GO:0000398">
    <property type="term" value="P:mRNA splicing, via spliceosome"/>
    <property type="evidence" value="ECO:0007669"/>
    <property type="project" value="TreeGrafter"/>
</dbReference>
<dbReference type="Pfam" id="PF08799">
    <property type="entry name" value="PRP4"/>
    <property type="match status" value="1"/>
</dbReference>
<evidence type="ECO:0000313" key="3">
    <source>
        <dbReference type="Proteomes" id="UP000663856"/>
    </source>
</evidence>
<proteinExistence type="predicted"/>
<comment type="caution">
    <text evidence="2">The sequence shown here is derived from an EMBL/GenBank/DDBJ whole genome shotgun (WGS) entry which is preliminary data.</text>
</comment>
<reference evidence="2" key="1">
    <citation type="submission" date="2021-02" db="EMBL/GenBank/DDBJ databases">
        <authorList>
            <person name="Nowell W R."/>
        </authorList>
    </citation>
    <scope>NUCLEOTIDE SEQUENCE</scope>
</reference>
<dbReference type="PANTHER" id="PTHR19846">
    <property type="entry name" value="WD40 REPEAT PROTEIN"/>
    <property type="match status" value="1"/>
</dbReference>
<name>A0A816Q0R1_9BILA</name>
<dbReference type="GO" id="GO:0017070">
    <property type="term" value="F:U6 snRNA binding"/>
    <property type="evidence" value="ECO:0007669"/>
    <property type="project" value="TreeGrafter"/>
</dbReference>
<evidence type="ECO:0000313" key="2">
    <source>
        <dbReference type="EMBL" id="CAF2055166.1"/>
    </source>
</evidence>
<dbReference type="GO" id="GO:0046540">
    <property type="term" value="C:U4/U6 x U5 tri-snRNP complex"/>
    <property type="evidence" value="ECO:0007669"/>
    <property type="project" value="TreeGrafter"/>
</dbReference>
<protein>
    <recommendedName>
        <fullName evidence="1">Pre-mRNA processing factor 4 (PRP4)-like domain-containing protein</fullName>
    </recommendedName>
</protein>
<evidence type="ECO:0000259" key="1">
    <source>
        <dbReference type="SMART" id="SM00500"/>
    </source>
</evidence>
<feature type="domain" description="Pre-mRNA processing factor 4 (PRP4)-like" evidence="1">
    <location>
        <begin position="14"/>
        <end position="66"/>
    </location>
</feature>
<organism evidence="2 3">
    <name type="scientific">Rotaria magnacalcarata</name>
    <dbReference type="NCBI Taxonomy" id="392030"/>
    <lineage>
        <taxon>Eukaryota</taxon>
        <taxon>Metazoa</taxon>
        <taxon>Spiralia</taxon>
        <taxon>Gnathifera</taxon>
        <taxon>Rotifera</taxon>
        <taxon>Eurotatoria</taxon>
        <taxon>Bdelloidea</taxon>
        <taxon>Philodinida</taxon>
        <taxon>Philodinidae</taxon>
        <taxon>Rotaria</taxon>
    </lineage>
</organism>
<sequence length="180" mass="21263">MVYSDKHRKINVTTDNVKIQATLRQLEQPISLFGEGPAERRKRLQNLISSLSNDEIAKILRKNEQDDERVEDTKENIPCQGKTSMFAYRYYFKLYSRSKERIEKLKEYVAIPEVYRTANIQVLYRELRATTLHCSQLGDNLPLSYCEFNSNDQMVAVSSWYLDFVFSDLHSFFFGKSYRM</sequence>
<gene>
    <name evidence="2" type="ORF">WKI299_LOCUS11057</name>
</gene>
<dbReference type="EMBL" id="CAJNRF010004011">
    <property type="protein sequence ID" value="CAF2055166.1"/>
    <property type="molecule type" value="Genomic_DNA"/>
</dbReference>
<dbReference type="SMART" id="SM00500">
    <property type="entry name" value="SFM"/>
    <property type="match status" value="1"/>
</dbReference>
<dbReference type="AlphaFoldDB" id="A0A816Q0R1"/>
<dbReference type="Gene3D" id="4.10.280.110">
    <property type="entry name" value="Pre-mRNA processing factor 4 domain"/>
    <property type="match status" value="1"/>
</dbReference>
<dbReference type="PANTHER" id="PTHR19846:SF0">
    <property type="entry name" value="PRE-MRNA PROCESSING FACTOR 4"/>
    <property type="match status" value="1"/>
</dbReference>
<accession>A0A816Q0R1</accession>
<dbReference type="Proteomes" id="UP000663856">
    <property type="component" value="Unassembled WGS sequence"/>
</dbReference>
<dbReference type="InterPro" id="IPR014906">
    <property type="entry name" value="PRP4-like"/>
</dbReference>